<dbReference type="EC" id="1.-.-.-" evidence="2"/>
<evidence type="ECO:0000313" key="3">
    <source>
        <dbReference type="Proteomes" id="UP001237105"/>
    </source>
</evidence>
<dbReference type="NCBIfam" id="TIGR03666">
    <property type="entry name" value="Rv2061_F420"/>
    <property type="match status" value="1"/>
</dbReference>
<comment type="caution">
    <text evidence="2">The sequence shown here is derived from an EMBL/GenBank/DDBJ whole genome shotgun (WGS) entry which is preliminary data.</text>
</comment>
<dbReference type="InterPro" id="IPR019965">
    <property type="entry name" value="PPOX_F420-dep_Rv2061_put"/>
</dbReference>
<dbReference type="InterPro" id="IPR012349">
    <property type="entry name" value="Split_barrel_FMN-bd"/>
</dbReference>
<gene>
    <name evidence="2" type="ORF">QIT00_02450</name>
</gene>
<organism evidence="2 3">
    <name type="scientific">Streptomyces luteolus</name>
    <dbReference type="NCBI Taxonomy" id="3043615"/>
    <lineage>
        <taxon>Bacteria</taxon>
        <taxon>Bacillati</taxon>
        <taxon>Actinomycetota</taxon>
        <taxon>Actinomycetes</taxon>
        <taxon>Kitasatosporales</taxon>
        <taxon>Streptomycetaceae</taxon>
        <taxon>Streptomyces</taxon>
    </lineage>
</organism>
<name>A0ABT6SS16_9ACTN</name>
<evidence type="ECO:0000313" key="2">
    <source>
        <dbReference type="EMBL" id="MDI3417432.1"/>
    </source>
</evidence>
<proteinExistence type="predicted"/>
<reference evidence="2 3" key="1">
    <citation type="submission" date="2023-05" db="EMBL/GenBank/DDBJ databases">
        <title>Draft genome sequence of Streptomyces sp. B-S-A12 isolated from a cave soil in Thailand.</title>
        <authorList>
            <person name="Chamroensaksri N."/>
            <person name="Muangham S."/>
        </authorList>
    </citation>
    <scope>NUCLEOTIDE SEQUENCE [LARGE SCALE GENOMIC DNA]</scope>
    <source>
        <strain evidence="2 3">B-S-A12</strain>
    </source>
</reference>
<evidence type="ECO:0000256" key="1">
    <source>
        <dbReference type="ARBA" id="ARBA00023002"/>
    </source>
</evidence>
<sequence length="136" mass="15340">MNAEHLGRVRYISLTTYRRNGVGVATPVWVVRSGDELWVWTRSDSWKVKRLRRDKAVRVAPCDVRGRVADDAPAVDGTARFLYADEMPRLRKLLGRKYRLQYWLLDLPATLVRLGKRPHTGIAVTLGGTAKGADAP</sequence>
<dbReference type="Gene3D" id="2.30.110.10">
    <property type="entry name" value="Electron Transport, Fmn-binding Protein, Chain A"/>
    <property type="match status" value="1"/>
</dbReference>
<dbReference type="PANTHER" id="PTHR35176:SF11">
    <property type="entry name" value="PYRIDOXAMINE 5'-PHOSPHATE OXIDASE FAMILY PROTEIN"/>
    <property type="match status" value="1"/>
</dbReference>
<dbReference type="EMBL" id="JASCIS010000002">
    <property type="protein sequence ID" value="MDI3417432.1"/>
    <property type="molecule type" value="Genomic_DNA"/>
</dbReference>
<keyword evidence="3" id="KW-1185">Reference proteome</keyword>
<dbReference type="Proteomes" id="UP001237105">
    <property type="component" value="Unassembled WGS sequence"/>
</dbReference>
<dbReference type="PANTHER" id="PTHR35176">
    <property type="entry name" value="HEME OXYGENASE HI_0854-RELATED"/>
    <property type="match status" value="1"/>
</dbReference>
<dbReference type="RefSeq" id="WP_282533493.1">
    <property type="nucleotide sequence ID" value="NZ_JASCIS010000002.1"/>
</dbReference>
<dbReference type="InterPro" id="IPR052019">
    <property type="entry name" value="F420H2_bilvrd_red/Heme_oxyg"/>
</dbReference>
<dbReference type="SUPFAM" id="SSF50475">
    <property type="entry name" value="FMN-binding split barrel"/>
    <property type="match status" value="1"/>
</dbReference>
<protein>
    <submittedName>
        <fullName evidence="2">PPOX class F420-dependent oxidoreductase</fullName>
        <ecNumber evidence="2">1.-.-.-</ecNumber>
    </submittedName>
</protein>
<dbReference type="GO" id="GO:0016491">
    <property type="term" value="F:oxidoreductase activity"/>
    <property type="evidence" value="ECO:0007669"/>
    <property type="project" value="UniProtKB-KW"/>
</dbReference>
<accession>A0ABT6SS16</accession>
<keyword evidence="1 2" id="KW-0560">Oxidoreductase</keyword>